<organism evidence="1 2">
    <name type="scientific">Lentzea albidocapillata subsp. violacea</name>
    <dbReference type="NCBI Taxonomy" id="128104"/>
    <lineage>
        <taxon>Bacteria</taxon>
        <taxon>Bacillati</taxon>
        <taxon>Actinomycetota</taxon>
        <taxon>Actinomycetes</taxon>
        <taxon>Pseudonocardiales</taxon>
        <taxon>Pseudonocardiaceae</taxon>
        <taxon>Lentzea</taxon>
    </lineage>
</organism>
<dbReference type="EMBL" id="FNET01000029">
    <property type="protein sequence ID" value="SDM91834.1"/>
    <property type="molecule type" value="Genomic_DNA"/>
</dbReference>
<dbReference type="AlphaFoldDB" id="A0A1G9X502"/>
<sequence length="204" mass="22340">MTSPLANTVQVKSGTALNLQDAHSARVRIFGTTATIVHRRDEAEHERRRRAGLADINSTELLDVLLDLPHEIAVPRPSLSPAVLRVLLRAPAGIVQIDSASVTRLASPAVTPVLAVVYASKWRDGLERASEFASYLPRMFVVPEAPSNSEEALAEASWYGVGVAVGPQAAPTMVLEPEPLADWQPTTGWWWFCEQVYRHTVDQV</sequence>
<dbReference type="RefSeq" id="WP_090014286.1">
    <property type="nucleotide sequence ID" value="NZ_FNET01000029.1"/>
</dbReference>
<name>A0A1G9X502_9PSEU</name>
<accession>A0A1G9X502</accession>
<dbReference type="Proteomes" id="UP000199682">
    <property type="component" value="Unassembled WGS sequence"/>
</dbReference>
<gene>
    <name evidence="1" type="ORF">SAMN04488074_12942</name>
</gene>
<evidence type="ECO:0000313" key="1">
    <source>
        <dbReference type="EMBL" id="SDM91834.1"/>
    </source>
</evidence>
<reference evidence="2" key="1">
    <citation type="submission" date="2016-10" db="EMBL/GenBank/DDBJ databases">
        <authorList>
            <person name="Varghese N."/>
            <person name="Submissions S."/>
        </authorList>
    </citation>
    <scope>NUCLEOTIDE SEQUENCE [LARGE SCALE GENOMIC DNA]</scope>
    <source>
        <strain evidence="2">DSM 44796</strain>
    </source>
</reference>
<proteinExistence type="predicted"/>
<evidence type="ECO:0000313" key="2">
    <source>
        <dbReference type="Proteomes" id="UP000199682"/>
    </source>
</evidence>
<protein>
    <submittedName>
        <fullName evidence="1">Uncharacterized protein</fullName>
    </submittedName>
</protein>